<name>A0AAR2IVN6_PYGNA</name>
<feature type="region of interest" description="Disordered" evidence="1">
    <location>
        <begin position="1"/>
        <end position="21"/>
    </location>
</feature>
<feature type="transmembrane region" description="Helical" evidence="2">
    <location>
        <begin position="28"/>
        <end position="49"/>
    </location>
</feature>
<evidence type="ECO:0000256" key="2">
    <source>
        <dbReference type="SAM" id="Phobius"/>
    </source>
</evidence>
<organism evidence="3 4">
    <name type="scientific">Pygocentrus nattereri</name>
    <name type="common">Red-bellied piranha</name>
    <dbReference type="NCBI Taxonomy" id="42514"/>
    <lineage>
        <taxon>Eukaryota</taxon>
        <taxon>Metazoa</taxon>
        <taxon>Chordata</taxon>
        <taxon>Craniata</taxon>
        <taxon>Vertebrata</taxon>
        <taxon>Euteleostomi</taxon>
        <taxon>Actinopterygii</taxon>
        <taxon>Neopterygii</taxon>
        <taxon>Teleostei</taxon>
        <taxon>Ostariophysi</taxon>
        <taxon>Characiformes</taxon>
        <taxon>Characoidei</taxon>
        <taxon>Pygocentrus</taxon>
    </lineage>
</organism>
<feature type="compositionally biased region" description="Acidic residues" evidence="1">
    <location>
        <begin position="107"/>
        <end position="116"/>
    </location>
</feature>
<reference evidence="3" key="2">
    <citation type="submission" date="2025-08" db="UniProtKB">
        <authorList>
            <consortium name="Ensembl"/>
        </authorList>
    </citation>
    <scope>IDENTIFICATION</scope>
</reference>
<feature type="compositionally biased region" description="Basic and acidic residues" evidence="1">
    <location>
        <begin position="1"/>
        <end position="13"/>
    </location>
</feature>
<reference evidence="3" key="3">
    <citation type="submission" date="2025-09" db="UniProtKB">
        <authorList>
            <consortium name="Ensembl"/>
        </authorList>
    </citation>
    <scope>IDENTIFICATION</scope>
</reference>
<evidence type="ECO:0000313" key="4">
    <source>
        <dbReference type="Proteomes" id="UP001501920"/>
    </source>
</evidence>
<evidence type="ECO:0000313" key="3">
    <source>
        <dbReference type="Ensembl" id="ENSPNAP00000041666.1"/>
    </source>
</evidence>
<dbReference type="Proteomes" id="UP001501920">
    <property type="component" value="Chromosome 2"/>
</dbReference>
<dbReference type="PANTHER" id="PTHR31450">
    <property type="entry name" value="LEUCINE-RICH REPEAT-CONTAINING PROTEIN 19 LRRC19 FAMILY MEMBER"/>
    <property type="match status" value="1"/>
</dbReference>
<keyword evidence="2" id="KW-1133">Transmembrane helix</keyword>
<dbReference type="AlphaFoldDB" id="A0AAR2IVN6"/>
<keyword evidence="4" id="KW-1185">Reference proteome</keyword>
<feature type="region of interest" description="Disordered" evidence="1">
    <location>
        <begin position="100"/>
        <end position="123"/>
    </location>
</feature>
<gene>
    <name evidence="3" type="primary">C1orf210</name>
</gene>
<reference evidence="3 4" key="1">
    <citation type="submission" date="2020-10" db="EMBL/GenBank/DDBJ databases">
        <title>Pygocentrus nattereri (red-bellied piranha) genome, fPygNat1, primary haplotype.</title>
        <authorList>
            <person name="Myers G."/>
            <person name="Meyer A."/>
            <person name="Karagic N."/>
            <person name="Pippel M."/>
            <person name="Winkler S."/>
            <person name="Tracey A."/>
            <person name="Wood J."/>
            <person name="Formenti G."/>
            <person name="Howe K."/>
            <person name="Fedrigo O."/>
            <person name="Jarvis E.D."/>
        </authorList>
    </citation>
    <scope>NUCLEOTIDE SEQUENCE [LARGE SCALE GENOMIC DNA]</scope>
</reference>
<protein>
    <submittedName>
        <fullName evidence="3">Uncharacterized protein</fullName>
    </submittedName>
</protein>
<dbReference type="Ensembl" id="ENSPNAT00000069040.1">
    <property type="protein sequence ID" value="ENSPNAP00000041666.1"/>
    <property type="gene ID" value="ENSPNAG00000034529.1"/>
</dbReference>
<proteinExistence type="predicted"/>
<keyword evidence="2" id="KW-0472">Membrane</keyword>
<sequence length="123" mass="13683">HGENMQTPHREDPASNSKISYNTSSSPWPVLVGLLLSVLSVALVIALVVKFRIVQRFFGGYNEALLPEGDTEYGGSQDEDDDGFIEDNYIVAGAKERAEREVVHEEVTDEESDDELDIHFSID</sequence>
<accession>A0AAR2IVN6</accession>
<dbReference type="PANTHER" id="PTHR31450:SF3">
    <property type="entry name" value="TYPE III ENDOSOME MEMBRANE PROTEIN TEMP"/>
    <property type="match status" value="1"/>
</dbReference>
<evidence type="ECO:0000256" key="1">
    <source>
        <dbReference type="SAM" id="MobiDB-lite"/>
    </source>
</evidence>
<keyword evidence="2" id="KW-0812">Transmembrane</keyword>